<organism evidence="4">
    <name type="scientific">bioreactor metagenome</name>
    <dbReference type="NCBI Taxonomy" id="1076179"/>
    <lineage>
        <taxon>unclassified sequences</taxon>
        <taxon>metagenomes</taxon>
        <taxon>ecological metagenomes</taxon>
    </lineage>
</organism>
<dbReference type="SMART" id="SM00267">
    <property type="entry name" value="GGDEF"/>
    <property type="match status" value="1"/>
</dbReference>
<feature type="transmembrane region" description="Helical" evidence="2">
    <location>
        <begin position="43"/>
        <end position="59"/>
    </location>
</feature>
<dbReference type="SUPFAM" id="SSF55073">
    <property type="entry name" value="Nucleotide cyclase"/>
    <property type="match status" value="1"/>
</dbReference>
<keyword evidence="2" id="KW-0472">Membrane</keyword>
<feature type="coiled-coil region" evidence="1">
    <location>
        <begin position="111"/>
        <end position="138"/>
    </location>
</feature>
<dbReference type="Pfam" id="PF00990">
    <property type="entry name" value="GGDEF"/>
    <property type="match status" value="1"/>
</dbReference>
<evidence type="ECO:0000256" key="2">
    <source>
        <dbReference type="SAM" id="Phobius"/>
    </source>
</evidence>
<dbReference type="EMBL" id="VSSQ01041454">
    <property type="protein sequence ID" value="MPM94883.1"/>
    <property type="molecule type" value="Genomic_DNA"/>
</dbReference>
<protein>
    <recommendedName>
        <fullName evidence="3">GGDEF domain-containing protein</fullName>
    </recommendedName>
</protein>
<reference evidence="4" key="1">
    <citation type="submission" date="2019-08" db="EMBL/GenBank/DDBJ databases">
        <authorList>
            <person name="Kucharzyk K."/>
            <person name="Murdoch R.W."/>
            <person name="Higgins S."/>
            <person name="Loffler F."/>
        </authorList>
    </citation>
    <scope>NUCLEOTIDE SEQUENCE</scope>
</reference>
<comment type="caution">
    <text evidence="4">The sequence shown here is derived from an EMBL/GenBank/DDBJ whole genome shotgun (WGS) entry which is preliminary data.</text>
</comment>
<sequence>MKKQKPGKSSLKLDFISTVVIVMYFALVVVFSYSGIKNSSENIILLMIVMLGMVFGYYTNLVASLVFSVIAVFIYSSYNIFLNIARSIPISAEVYFWVIVIPLFTIVSGYRGQLTKSLQDENAKIKRENEELVSIDKETGLKNSQLFFDELQSYMNISKRYGIQVYLMLIDIRYKTEIIRTFGRAKYNEIIKELSAVIEEFLRYEDKKFFMRATDKFGIVFLSNPEGGNLVKKRFQKIFEDYQFKNGGILNQIRFQVAVGLAEYDPASSSSPYDFLKQAEKDMEYDV</sequence>
<name>A0A645E228_9ZZZZ</name>
<feature type="transmembrane region" description="Helical" evidence="2">
    <location>
        <begin position="15"/>
        <end position="36"/>
    </location>
</feature>
<accession>A0A645E228</accession>
<feature type="transmembrane region" description="Helical" evidence="2">
    <location>
        <begin position="94"/>
        <end position="112"/>
    </location>
</feature>
<keyword evidence="2" id="KW-1133">Transmembrane helix</keyword>
<feature type="domain" description="GGDEF" evidence="3">
    <location>
        <begin position="163"/>
        <end position="287"/>
    </location>
</feature>
<dbReference type="InterPro" id="IPR000160">
    <property type="entry name" value="GGDEF_dom"/>
</dbReference>
<keyword evidence="2" id="KW-0812">Transmembrane</keyword>
<dbReference type="PROSITE" id="PS50887">
    <property type="entry name" value="GGDEF"/>
    <property type="match status" value="1"/>
</dbReference>
<evidence type="ECO:0000259" key="3">
    <source>
        <dbReference type="PROSITE" id="PS50887"/>
    </source>
</evidence>
<keyword evidence="1" id="KW-0175">Coiled coil</keyword>
<evidence type="ECO:0000256" key="1">
    <source>
        <dbReference type="SAM" id="Coils"/>
    </source>
</evidence>
<dbReference type="InterPro" id="IPR029787">
    <property type="entry name" value="Nucleotide_cyclase"/>
</dbReference>
<gene>
    <name evidence="4" type="ORF">SDC9_142032</name>
</gene>
<evidence type="ECO:0000313" key="4">
    <source>
        <dbReference type="EMBL" id="MPM94883.1"/>
    </source>
</evidence>
<dbReference type="AlphaFoldDB" id="A0A645E228"/>
<proteinExistence type="predicted"/>
<dbReference type="Gene3D" id="3.30.70.270">
    <property type="match status" value="1"/>
</dbReference>
<dbReference type="InterPro" id="IPR043128">
    <property type="entry name" value="Rev_trsase/Diguanyl_cyclase"/>
</dbReference>